<evidence type="ECO:0000256" key="2">
    <source>
        <dbReference type="SAM" id="SignalP"/>
    </source>
</evidence>
<proteinExistence type="predicted"/>
<protein>
    <submittedName>
        <fullName evidence="3">Uncharacterized protein</fullName>
    </submittedName>
</protein>
<evidence type="ECO:0000313" key="3">
    <source>
        <dbReference type="EMBL" id="KII66630.1"/>
    </source>
</evidence>
<accession>A0A0C2MQR8</accession>
<sequence length="304" mass="34176">MMNFHVKGVMYSILILMDSVNLVSGGKLFKKKTSQSDSEGVIRLHDPNSLRPGKKFSSIWPSRPFRGMSIDDTANKIEKSPKANIGFAEEPTTSGPASFEESEGTGFGLKEQQATPEPAESGEISETVDEPVYIELPTTQCKKVDYYNHFLPALKRRSERMTRGTSYADAIGNVAKCFFDMGSLVSKEAVQRFLKIEKCFKEYLIHNPSYSLKSDTLVTDFFVCLEKYRTSTEYTKNFEEDTLRPHPSAVDYPLSTIIPTSILRKDKMRSKNKKHVRFNFPGEPLPVATEDVGPDGEPLMETNA</sequence>
<evidence type="ECO:0000256" key="1">
    <source>
        <dbReference type="SAM" id="MobiDB-lite"/>
    </source>
</evidence>
<organism evidence="3 4">
    <name type="scientific">Thelohanellus kitauei</name>
    <name type="common">Myxosporean</name>
    <dbReference type="NCBI Taxonomy" id="669202"/>
    <lineage>
        <taxon>Eukaryota</taxon>
        <taxon>Metazoa</taxon>
        <taxon>Cnidaria</taxon>
        <taxon>Myxozoa</taxon>
        <taxon>Myxosporea</taxon>
        <taxon>Bivalvulida</taxon>
        <taxon>Platysporina</taxon>
        <taxon>Myxobolidae</taxon>
        <taxon>Thelohanellus</taxon>
    </lineage>
</organism>
<keyword evidence="2" id="KW-0732">Signal</keyword>
<gene>
    <name evidence="3" type="ORF">RF11_01896</name>
</gene>
<reference evidence="3 4" key="1">
    <citation type="journal article" date="2014" name="Genome Biol. Evol.">
        <title>The genome of the myxosporean Thelohanellus kitauei shows adaptations to nutrient acquisition within its fish host.</title>
        <authorList>
            <person name="Yang Y."/>
            <person name="Xiong J."/>
            <person name="Zhou Z."/>
            <person name="Huo F."/>
            <person name="Miao W."/>
            <person name="Ran C."/>
            <person name="Liu Y."/>
            <person name="Zhang J."/>
            <person name="Feng J."/>
            <person name="Wang M."/>
            <person name="Wang M."/>
            <person name="Wang L."/>
            <person name="Yao B."/>
        </authorList>
    </citation>
    <scope>NUCLEOTIDE SEQUENCE [LARGE SCALE GENOMIC DNA]</scope>
    <source>
        <strain evidence="3">Wuqing</strain>
    </source>
</reference>
<comment type="caution">
    <text evidence="3">The sequence shown here is derived from an EMBL/GenBank/DDBJ whole genome shotgun (WGS) entry which is preliminary data.</text>
</comment>
<dbReference type="AlphaFoldDB" id="A0A0C2MQR8"/>
<dbReference type="Proteomes" id="UP000031668">
    <property type="component" value="Unassembled WGS sequence"/>
</dbReference>
<feature type="signal peptide" evidence="2">
    <location>
        <begin position="1"/>
        <end position="25"/>
    </location>
</feature>
<feature type="region of interest" description="Disordered" evidence="1">
    <location>
        <begin position="85"/>
        <end position="124"/>
    </location>
</feature>
<dbReference type="EMBL" id="JWZT01003493">
    <property type="protein sequence ID" value="KII66630.1"/>
    <property type="molecule type" value="Genomic_DNA"/>
</dbReference>
<name>A0A0C2MQR8_THEKT</name>
<evidence type="ECO:0000313" key="4">
    <source>
        <dbReference type="Proteomes" id="UP000031668"/>
    </source>
</evidence>
<feature type="chain" id="PRO_5002152280" evidence="2">
    <location>
        <begin position="26"/>
        <end position="304"/>
    </location>
</feature>
<keyword evidence="4" id="KW-1185">Reference proteome</keyword>